<keyword evidence="2" id="KW-0255">Endonuclease</keyword>
<sequence length="197" mass="23094">MQATEAQYYSPEAYLELEVNAEERHEYIDGEVILMPGGTPNHNQIVGNFYAALNFAFKRQPYRVFVTDQRLWIPKRRIYTYPDVMVVQGELQLQEGRKDTITNPMLIAEVLSESTRSYDKDSKFAAYRTIPSFQEYVLIDQATLHVEQYYKTEPRKWIFAEYDGEEAVLMLATVPFQITLADLYDKVDWQPEEVPQD</sequence>
<dbReference type="InterPro" id="IPR011335">
    <property type="entry name" value="Restrct_endonuc-II-like"/>
</dbReference>
<dbReference type="InterPro" id="IPR012296">
    <property type="entry name" value="Nuclease_put_TT1808"/>
</dbReference>
<dbReference type="PANTHER" id="PTHR36558:SF1">
    <property type="entry name" value="RESTRICTION ENDONUCLEASE DOMAIN-CONTAINING PROTEIN-RELATED"/>
    <property type="match status" value="1"/>
</dbReference>
<dbReference type="GO" id="GO:0004519">
    <property type="term" value="F:endonuclease activity"/>
    <property type="evidence" value="ECO:0007669"/>
    <property type="project" value="UniProtKB-KW"/>
</dbReference>
<dbReference type="PANTHER" id="PTHR36558">
    <property type="entry name" value="GLR1098 PROTEIN"/>
    <property type="match status" value="1"/>
</dbReference>
<dbReference type="Pfam" id="PF05685">
    <property type="entry name" value="Uma2"/>
    <property type="match status" value="1"/>
</dbReference>
<protein>
    <submittedName>
        <fullName evidence="2">Uma2 family endonuclease</fullName>
    </submittedName>
</protein>
<organism evidence="2">
    <name type="scientific">Leptolyngbya sp. NK1-12</name>
    <dbReference type="NCBI Taxonomy" id="2547451"/>
    <lineage>
        <taxon>Bacteria</taxon>
        <taxon>Bacillati</taxon>
        <taxon>Cyanobacteriota</taxon>
        <taxon>Cyanophyceae</taxon>
        <taxon>Leptolyngbyales</taxon>
        <taxon>Leptolyngbyaceae</taxon>
        <taxon>Leptolyngbya group</taxon>
        <taxon>Leptolyngbya</taxon>
    </lineage>
</organism>
<evidence type="ECO:0000313" key="2">
    <source>
        <dbReference type="EMBL" id="WNZ26613.1"/>
    </source>
</evidence>
<reference evidence="2" key="1">
    <citation type="submission" date="2020-05" db="EMBL/GenBank/DDBJ databases">
        <authorList>
            <person name="Zhu T."/>
            <person name="Keshari N."/>
            <person name="Lu X."/>
        </authorList>
    </citation>
    <scope>NUCLEOTIDE SEQUENCE</scope>
    <source>
        <strain evidence="2">NK1-12</strain>
    </source>
</reference>
<dbReference type="InterPro" id="IPR008538">
    <property type="entry name" value="Uma2"/>
</dbReference>
<dbReference type="SUPFAM" id="SSF52980">
    <property type="entry name" value="Restriction endonuclease-like"/>
    <property type="match status" value="1"/>
</dbReference>
<keyword evidence="2" id="KW-0540">Nuclease</keyword>
<keyword evidence="2" id="KW-0378">Hydrolase</keyword>
<dbReference type="CDD" id="cd06260">
    <property type="entry name" value="DUF820-like"/>
    <property type="match status" value="1"/>
</dbReference>
<gene>
    <name evidence="2" type="ORF">HJG54_15140</name>
</gene>
<dbReference type="Gene3D" id="3.90.1570.10">
    <property type="entry name" value="tt1808, chain A"/>
    <property type="match status" value="1"/>
</dbReference>
<proteinExistence type="predicted"/>
<evidence type="ECO:0000259" key="1">
    <source>
        <dbReference type="Pfam" id="PF05685"/>
    </source>
</evidence>
<dbReference type="AlphaFoldDB" id="A0AA97AS84"/>
<feature type="domain" description="Putative restriction endonuclease" evidence="1">
    <location>
        <begin position="12"/>
        <end position="180"/>
    </location>
</feature>
<dbReference type="EMBL" id="CP053586">
    <property type="protein sequence ID" value="WNZ26613.1"/>
    <property type="molecule type" value="Genomic_DNA"/>
</dbReference>
<name>A0AA97AS84_9CYAN</name>
<accession>A0AA97AS84</accession>